<evidence type="ECO:0000313" key="6">
    <source>
        <dbReference type="Proteomes" id="UP000032024"/>
    </source>
</evidence>
<dbReference type="Proteomes" id="UP000070376">
    <property type="component" value="Unassembled WGS sequence"/>
</dbReference>
<evidence type="ECO:0000313" key="4">
    <source>
        <dbReference type="EMBL" id="KYC66653.1"/>
    </source>
</evidence>
<accession>A0A0C5CAC7</accession>
<dbReference type="GeneID" id="93260483"/>
<evidence type="ECO:0000313" key="9">
    <source>
        <dbReference type="Proteomes" id="UP000075304"/>
    </source>
</evidence>
<reference evidence="6" key="2">
    <citation type="submission" date="2015-01" db="EMBL/GenBank/DDBJ databases">
        <title>Comparative genome analysis of Bacillus coagulans HM-08, Clostridium butyricum HM-68, Bacillus subtilis HM-66 and Bacillus paralicheniformis BL-09.</title>
        <authorList>
            <person name="Zhang H."/>
        </authorList>
    </citation>
    <scope>NUCLEOTIDE SEQUENCE [LARGE SCALE GENOMIC DNA]</scope>
    <source>
        <strain evidence="6">HM-08</strain>
    </source>
</reference>
<dbReference type="Proteomes" id="UP000032024">
    <property type="component" value="Chromosome"/>
</dbReference>
<evidence type="ECO:0000313" key="3">
    <source>
        <dbReference type="EMBL" id="KYC63061.1"/>
    </source>
</evidence>
<keyword evidence="6" id="KW-1185">Reference proteome</keyword>
<dbReference type="AlphaFoldDB" id="A0A0C5CAC7"/>
<dbReference type="RefSeq" id="WP_014095760.1">
    <property type="nucleotide sequence ID" value="NZ_CABJCT010000007.1"/>
</dbReference>
<reference evidence="8 9" key="3">
    <citation type="submission" date="2016-01" db="EMBL/GenBank/DDBJ databases">
        <title>Genome Sequences of Twelve Sporeforming Bacillus Species Isolated from Foods.</title>
        <authorList>
            <person name="Berendsen E.M."/>
            <person name="Wells-Bennik M.H."/>
            <person name="Krawcyk A.O."/>
            <person name="De Jong A."/>
            <person name="Holsappel S."/>
            <person name="Eijlander R.T."/>
            <person name="Kuipers O.P."/>
        </authorList>
    </citation>
    <scope>NUCLEOTIDE SEQUENCE [LARGE SCALE GENOMIC DNA]</scope>
    <source>
        <strain evidence="3 8">B4098</strain>
        <strain evidence="4 9">B4099</strain>
    </source>
</reference>
<dbReference type="EMBL" id="LRPN01000026">
    <property type="protein sequence ID" value="KWZ84809.1"/>
    <property type="molecule type" value="Genomic_DNA"/>
</dbReference>
<dbReference type="EMBL" id="LQYG01000042">
    <property type="protein sequence ID" value="KYC63061.1"/>
    <property type="molecule type" value="Genomic_DNA"/>
</dbReference>
<sequence length="59" mass="6413">MELNVTNREICVDYVQIIGISSASVFLIGDTETIQQGAAFDTPPESLIISPYVPFVPRG</sequence>
<reference evidence="2" key="4">
    <citation type="submission" date="2016-01" db="EMBL/GenBank/DDBJ databases">
        <authorList>
            <person name="Oliw E.H."/>
        </authorList>
    </citation>
    <scope>NUCLEOTIDE SEQUENCE [LARGE SCALE GENOMIC DNA]</scope>
    <source>
        <strain evidence="2">GED7749B</strain>
    </source>
</reference>
<dbReference type="Proteomes" id="UP000075304">
    <property type="component" value="Unassembled WGS sequence"/>
</dbReference>
<protein>
    <submittedName>
        <fullName evidence="2">Putative spore germination protein gerPD</fullName>
    </submittedName>
    <submittedName>
        <fullName evidence="1">Spore germination protein PD</fullName>
    </submittedName>
    <submittedName>
        <fullName evidence="5">Spore gernimation protein GerPD</fullName>
    </submittedName>
</protein>
<proteinExistence type="predicted"/>
<dbReference type="PATRIC" id="fig|1398.21.peg.2426"/>
<evidence type="ECO:0000313" key="5">
    <source>
        <dbReference type="EMBL" id="MDL5040189.1"/>
    </source>
</evidence>
<dbReference type="Proteomes" id="UP001223084">
    <property type="component" value="Unassembled WGS sequence"/>
</dbReference>
<reference evidence="5" key="6">
    <citation type="submission" date="2023-06" db="EMBL/GenBank/DDBJ databases">
        <title>Probiogenomic evaluation and L lactic producing Weizmannia coaggulans BKMTCR2-2 from tree bark.</title>
        <authorList>
            <person name="Mahittikon J."/>
            <person name="Tanasupawat S."/>
        </authorList>
    </citation>
    <scope>NUCLEOTIDE SEQUENCE</scope>
    <source>
        <strain evidence="5">BKMTCR2-2</strain>
    </source>
</reference>
<dbReference type="STRING" id="1398.AB434_2299"/>
<name>A0A0C5CAC7_HEYCO</name>
<dbReference type="EMBL" id="JASUZX010000001">
    <property type="protein sequence ID" value="MDL5040189.1"/>
    <property type="molecule type" value="Genomic_DNA"/>
</dbReference>
<evidence type="ECO:0000313" key="7">
    <source>
        <dbReference type="Proteomes" id="UP000070376"/>
    </source>
</evidence>
<evidence type="ECO:0000313" key="2">
    <source>
        <dbReference type="EMBL" id="KWZ84809.1"/>
    </source>
</evidence>
<reference evidence="1" key="1">
    <citation type="submission" date="2015-01" db="EMBL/GenBank/DDBJ databases">
        <title>Comparative genome analysis of Bacillus coagulans HM-08, Clostridium butyricum HM-68, Bacillus subtilis HM-66 and Bacillus licheniformis BL-09.</title>
        <authorList>
            <person name="Zhang H."/>
        </authorList>
    </citation>
    <scope>NUCLEOTIDE SEQUENCE [LARGE SCALE GENOMIC DNA]</scope>
    <source>
        <strain evidence="1">HM-08</strain>
    </source>
</reference>
<dbReference type="EMBL" id="LQYI01000078">
    <property type="protein sequence ID" value="KYC66653.1"/>
    <property type="molecule type" value="Genomic_DNA"/>
</dbReference>
<gene>
    <name evidence="3" type="ORF">B4098_0467</name>
    <name evidence="4" type="ORF">B4099_0484</name>
    <name evidence="2" type="ORF">HMPREF3213_00727</name>
    <name evidence="5" type="ORF">QN341_03690</name>
    <name evidence="1" type="ORF">SB48_HM08orf04814</name>
</gene>
<organism evidence="3 8">
    <name type="scientific">Heyndrickxia coagulans</name>
    <name type="common">Weizmannia coagulans</name>
    <dbReference type="NCBI Taxonomy" id="1398"/>
    <lineage>
        <taxon>Bacteria</taxon>
        <taxon>Bacillati</taxon>
        <taxon>Bacillota</taxon>
        <taxon>Bacilli</taxon>
        <taxon>Bacillales</taxon>
        <taxon>Bacillaceae</taxon>
        <taxon>Heyndrickxia</taxon>
    </lineage>
</organism>
<dbReference type="EMBL" id="CP010525">
    <property type="protein sequence ID" value="AJO23806.1"/>
    <property type="molecule type" value="Genomic_DNA"/>
</dbReference>
<reference evidence="7" key="5">
    <citation type="submission" date="2016-01" db="EMBL/GenBank/DDBJ databases">
        <authorList>
            <person name="Mitreva M."/>
            <person name="Pepin K.H."/>
            <person name="Mihindukulasuriya K.A."/>
            <person name="Fulton R."/>
            <person name="Fronick C."/>
            <person name="O'Laughlin M."/>
            <person name="Miner T."/>
            <person name="Herter B."/>
            <person name="Rosa B.A."/>
            <person name="Cordes M."/>
            <person name="Tomlinson C."/>
            <person name="Wollam A."/>
            <person name="Palsikar V.B."/>
            <person name="Mardis E.R."/>
            <person name="Wilson R.K."/>
        </authorList>
    </citation>
    <scope>NUCLEOTIDE SEQUENCE [LARGE SCALE GENOMIC DNA]</scope>
    <source>
        <strain evidence="7">GED7749B</strain>
    </source>
</reference>
<evidence type="ECO:0000313" key="1">
    <source>
        <dbReference type="EMBL" id="AJO23806.1"/>
    </source>
</evidence>
<evidence type="ECO:0000313" key="8">
    <source>
        <dbReference type="Proteomes" id="UP000075288"/>
    </source>
</evidence>
<dbReference type="Proteomes" id="UP000075288">
    <property type="component" value="Unassembled WGS sequence"/>
</dbReference>